<keyword evidence="2" id="KW-1133">Transmembrane helix</keyword>
<gene>
    <name evidence="4" type="ORF">GTA51_18635</name>
</gene>
<dbReference type="SMART" id="SM00228">
    <property type="entry name" value="PDZ"/>
    <property type="match status" value="1"/>
</dbReference>
<accession>A0A7C9IPD3</accession>
<dbReference type="Gene3D" id="2.30.42.10">
    <property type="match status" value="1"/>
</dbReference>
<organism evidence="4 5">
    <name type="scientific">Solidesulfovibrio aerotolerans</name>
    <dbReference type="NCBI Taxonomy" id="295255"/>
    <lineage>
        <taxon>Bacteria</taxon>
        <taxon>Pseudomonadati</taxon>
        <taxon>Thermodesulfobacteriota</taxon>
        <taxon>Desulfovibrionia</taxon>
        <taxon>Desulfovibrionales</taxon>
        <taxon>Desulfovibrionaceae</taxon>
        <taxon>Solidesulfovibrio</taxon>
    </lineage>
</organism>
<keyword evidence="2" id="KW-0472">Membrane</keyword>
<feature type="transmembrane region" description="Helical" evidence="2">
    <location>
        <begin position="22"/>
        <end position="43"/>
    </location>
</feature>
<dbReference type="EMBL" id="WVUD01000058">
    <property type="protein sequence ID" value="MYL85126.1"/>
    <property type="molecule type" value="Genomic_DNA"/>
</dbReference>
<dbReference type="OrthoDB" id="9795827at2"/>
<dbReference type="InterPro" id="IPR007314">
    <property type="entry name" value="Cofac_haem-bd_dom"/>
</dbReference>
<evidence type="ECO:0000259" key="3">
    <source>
        <dbReference type="PROSITE" id="PS50106"/>
    </source>
</evidence>
<dbReference type="AlphaFoldDB" id="A0A7C9IPD3"/>
<comment type="caution">
    <text evidence="4">The sequence shown here is derived from an EMBL/GenBank/DDBJ whole genome shotgun (WGS) entry which is preliminary data.</text>
</comment>
<dbReference type="Proteomes" id="UP000482487">
    <property type="component" value="Unassembled WGS sequence"/>
</dbReference>
<feature type="region of interest" description="Disordered" evidence="1">
    <location>
        <begin position="225"/>
        <end position="271"/>
    </location>
</feature>
<dbReference type="RefSeq" id="WP_160963801.1">
    <property type="nucleotide sequence ID" value="NZ_WVUD01000058.1"/>
</dbReference>
<dbReference type="SUPFAM" id="SSF50156">
    <property type="entry name" value="PDZ domain-like"/>
    <property type="match status" value="1"/>
</dbReference>
<keyword evidence="2" id="KW-0812">Transmembrane</keyword>
<protein>
    <submittedName>
        <fullName evidence="4">PDZ domain-containing protein</fullName>
    </submittedName>
</protein>
<dbReference type="InterPro" id="IPR036034">
    <property type="entry name" value="PDZ_sf"/>
</dbReference>
<dbReference type="Gene3D" id="3.40.50.11550">
    <property type="match status" value="2"/>
</dbReference>
<evidence type="ECO:0000256" key="1">
    <source>
        <dbReference type="SAM" id="MobiDB-lite"/>
    </source>
</evidence>
<dbReference type="PROSITE" id="PS50106">
    <property type="entry name" value="PDZ"/>
    <property type="match status" value="1"/>
</dbReference>
<name>A0A7C9IPD3_9BACT</name>
<evidence type="ECO:0000313" key="4">
    <source>
        <dbReference type="EMBL" id="MYL85126.1"/>
    </source>
</evidence>
<evidence type="ECO:0000313" key="5">
    <source>
        <dbReference type="Proteomes" id="UP000482487"/>
    </source>
</evidence>
<proteinExistence type="predicted"/>
<feature type="compositionally biased region" description="Low complexity" evidence="1">
    <location>
        <begin position="240"/>
        <end position="256"/>
    </location>
</feature>
<sequence>MIAPTAAKASLTVRQGAGIPRALAPVFGAAVLALAILGGGCVANRSHRPALPVLAPQTLVDAAGRPLAPAVFAKDIAAAPYILLGEEHPNPCDHLAQAAVIRRLAAAGIFPAIGLEMVPVELQGVLDRFNAGSLSLAELPKALDWKTTWGFDFEIYAPLFEAARDYRLPLFALNAPKGLARKVGRQGLDTLSPAERASLPGAVLPPAPAQVEALRELFAQHASMRKPEGAAPVTSTGAPAKDATSAASGTSTAPATPAAPPLPAAKDAAPPSDPFERFLTVQALWDTQMAARALYAHALTGRPVVVIAGAGHVANGWGISRRLAVFDPAAQVVTLVPWRGGELPDPDEAAFFYACPAVQKSRLGMTLSQDQPAPGQPATPLLVTAVAPDSPAARAGLLAGDAVTAAGKHPATELAVLHQAAMEAAKAGQPLTLTVSRAGETLAIAIPLAAPTAGK</sequence>
<reference evidence="4 5" key="1">
    <citation type="submission" date="2020-01" db="EMBL/GenBank/DDBJ databases">
        <title>Genome sequence of Desulfovibrio aerotolerans DSM 16695(T).</title>
        <authorList>
            <person name="Karnachuk O."/>
            <person name="Avakyan M."/>
            <person name="Mardanov A."/>
            <person name="Kadnikov V."/>
            <person name="Ravin N."/>
        </authorList>
    </citation>
    <scope>NUCLEOTIDE SEQUENCE [LARGE SCALE GENOMIC DNA]</scope>
    <source>
        <strain evidence="4 5">DSM 16695</strain>
    </source>
</reference>
<dbReference type="CDD" id="cd14727">
    <property type="entry name" value="ChanN-like"/>
    <property type="match status" value="1"/>
</dbReference>
<dbReference type="Pfam" id="PF04187">
    <property type="entry name" value="Cofac_haem_bdg"/>
    <property type="match status" value="1"/>
</dbReference>
<dbReference type="SUPFAM" id="SSF159501">
    <property type="entry name" value="EreA/ChaN-like"/>
    <property type="match status" value="1"/>
</dbReference>
<dbReference type="InterPro" id="IPR001478">
    <property type="entry name" value="PDZ"/>
</dbReference>
<dbReference type="Pfam" id="PF13180">
    <property type="entry name" value="PDZ_2"/>
    <property type="match status" value="1"/>
</dbReference>
<keyword evidence="5" id="KW-1185">Reference proteome</keyword>
<evidence type="ECO:0000256" key="2">
    <source>
        <dbReference type="SAM" id="Phobius"/>
    </source>
</evidence>
<feature type="domain" description="PDZ" evidence="3">
    <location>
        <begin position="360"/>
        <end position="439"/>
    </location>
</feature>